<feature type="region of interest" description="Disordered" evidence="1">
    <location>
        <begin position="1"/>
        <end position="34"/>
    </location>
</feature>
<gene>
    <name evidence="2" type="ORF">GGI52_001287</name>
</gene>
<evidence type="ECO:0000313" key="3">
    <source>
        <dbReference type="Proteomes" id="UP000553035"/>
    </source>
</evidence>
<protein>
    <submittedName>
        <fullName evidence="2">Uncharacterized protein</fullName>
    </submittedName>
</protein>
<dbReference type="AlphaFoldDB" id="A0A7Y9VTD9"/>
<evidence type="ECO:0000313" key="2">
    <source>
        <dbReference type="EMBL" id="NYH08244.1"/>
    </source>
</evidence>
<dbReference type="EMBL" id="JACCAT010000001">
    <property type="protein sequence ID" value="NYH08244.1"/>
    <property type="molecule type" value="Genomic_DNA"/>
</dbReference>
<proteinExistence type="predicted"/>
<evidence type="ECO:0000256" key="1">
    <source>
        <dbReference type="SAM" id="MobiDB-lite"/>
    </source>
</evidence>
<organism evidence="2 3">
    <name type="scientific">Pseudomonas moraviensis</name>
    <dbReference type="NCBI Taxonomy" id="321662"/>
    <lineage>
        <taxon>Bacteria</taxon>
        <taxon>Pseudomonadati</taxon>
        <taxon>Pseudomonadota</taxon>
        <taxon>Gammaproteobacteria</taxon>
        <taxon>Pseudomonadales</taxon>
        <taxon>Pseudomonadaceae</taxon>
        <taxon>Pseudomonas</taxon>
    </lineage>
</organism>
<comment type="caution">
    <text evidence="2">The sequence shown here is derived from an EMBL/GenBank/DDBJ whole genome shotgun (WGS) entry which is preliminary data.</text>
</comment>
<accession>A0A7Y9VTD9</accession>
<reference evidence="2 3" key="1">
    <citation type="submission" date="2020-07" db="EMBL/GenBank/DDBJ databases">
        <title>Exploring microbial biodiversity for novel pathways involved in the catabolism of aromatic compounds derived from lignin.</title>
        <authorList>
            <person name="Elkins J."/>
        </authorList>
    </citation>
    <scope>NUCLEOTIDE SEQUENCE [LARGE SCALE GENOMIC DNA]</scope>
    <source>
        <strain evidence="2 3">VanB</strain>
    </source>
</reference>
<sequence>MRKLIPGYSPSFNYGGPIGHADEDDTVNGRPPYLSTPTNFLAAFQPGRGAQLMQQTMTN</sequence>
<dbReference type="Proteomes" id="UP000553035">
    <property type="component" value="Unassembled WGS sequence"/>
</dbReference>
<name>A0A7Y9VTD9_9PSED</name>